<feature type="compositionally biased region" description="Basic residues" evidence="1">
    <location>
        <begin position="40"/>
        <end position="49"/>
    </location>
</feature>
<accession>G0NX41</accession>
<name>G0NX41_CAEBE</name>
<feature type="compositionally biased region" description="Basic and acidic residues" evidence="1">
    <location>
        <begin position="211"/>
        <end position="239"/>
    </location>
</feature>
<feature type="compositionally biased region" description="Basic residues" evidence="1">
    <location>
        <begin position="169"/>
        <end position="183"/>
    </location>
</feature>
<dbReference type="EMBL" id="GL379969">
    <property type="protein sequence ID" value="EGT39394.1"/>
    <property type="molecule type" value="Genomic_DNA"/>
</dbReference>
<gene>
    <name evidence="2" type="ORF">CAEBREN_29739</name>
</gene>
<dbReference type="HOGENOM" id="CLU_1162021_0_0_1"/>
<dbReference type="Proteomes" id="UP000008068">
    <property type="component" value="Unassembled WGS sequence"/>
</dbReference>
<feature type="compositionally biased region" description="Basic and acidic residues" evidence="1">
    <location>
        <begin position="27"/>
        <end position="39"/>
    </location>
</feature>
<feature type="region of interest" description="Disordered" evidence="1">
    <location>
        <begin position="27"/>
        <end position="51"/>
    </location>
</feature>
<evidence type="ECO:0000256" key="1">
    <source>
        <dbReference type="SAM" id="MobiDB-lite"/>
    </source>
</evidence>
<organism evidence="3">
    <name type="scientific">Caenorhabditis brenneri</name>
    <name type="common">Nematode worm</name>
    <dbReference type="NCBI Taxonomy" id="135651"/>
    <lineage>
        <taxon>Eukaryota</taxon>
        <taxon>Metazoa</taxon>
        <taxon>Ecdysozoa</taxon>
        <taxon>Nematoda</taxon>
        <taxon>Chromadorea</taxon>
        <taxon>Rhabditida</taxon>
        <taxon>Rhabditina</taxon>
        <taxon>Rhabditomorpha</taxon>
        <taxon>Rhabditoidea</taxon>
        <taxon>Rhabditidae</taxon>
        <taxon>Peloderinae</taxon>
        <taxon>Caenorhabditis</taxon>
    </lineage>
</organism>
<evidence type="ECO:0000313" key="3">
    <source>
        <dbReference type="Proteomes" id="UP000008068"/>
    </source>
</evidence>
<proteinExistence type="predicted"/>
<feature type="region of interest" description="Disordered" evidence="1">
    <location>
        <begin position="115"/>
        <end position="239"/>
    </location>
</feature>
<sequence length="239" mass="28988">MWHRKSKGVRMEEQFRWEQEFFAQRQVEERRSREIGERRRNSRAGRKGMRKAEEYVRKCPLYKDPMQKRTWKEVKEERGEEYYKWTKVASDLRDEHLRQSELGYVIFREISARPKKRRVDGLEKKKDERKDAVACEERVGDEEIRQRAKRSARIQAKKARRTAGEKRILQKRNRSQRKARRGGASRFIERALLPGKRKQRKEQEAVPISCKRKEPAEQEHSRRKVRDREAEPGSREKNE</sequence>
<keyword evidence="3" id="KW-1185">Reference proteome</keyword>
<dbReference type="InParanoid" id="G0NX41"/>
<dbReference type="AlphaFoldDB" id="G0NX41"/>
<evidence type="ECO:0000313" key="2">
    <source>
        <dbReference type="EMBL" id="EGT39394.1"/>
    </source>
</evidence>
<feature type="compositionally biased region" description="Basic residues" evidence="1">
    <location>
        <begin position="147"/>
        <end position="161"/>
    </location>
</feature>
<feature type="compositionally biased region" description="Basic and acidic residues" evidence="1">
    <location>
        <begin position="119"/>
        <end position="146"/>
    </location>
</feature>
<protein>
    <submittedName>
        <fullName evidence="2">Uncharacterized protein</fullName>
    </submittedName>
</protein>
<reference evidence="3" key="1">
    <citation type="submission" date="2011-07" db="EMBL/GenBank/DDBJ databases">
        <authorList>
            <consortium name="Caenorhabditis brenneri Sequencing and Analysis Consortium"/>
            <person name="Wilson R.K."/>
        </authorList>
    </citation>
    <scope>NUCLEOTIDE SEQUENCE [LARGE SCALE GENOMIC DNA]</scope>
    <source>
        <strain evidence="3">PB2801</strain>
    </source>
</reference>